<dbReference type="PANTHER" id="PTHR39600:SF1">
    <property type="entry name" value="PEPTIDASE INHIBITOR I78 FAMILY PROTEIN"/>
    <property type="match status" value="1"/>
</dbReference>
<gene>
    <name evidence="1" type="ORF">BN869_000007436_1</name>
</gene>
<evidence type="ECO:0008006" key="2">
    <source>
        <dbReference type="Google" id="ProtNLM"/>
    </source>
</evidence>
<dbReference type="Pfam" id="PF11720">
    <property type="entry name" value="Inhibitor_I78"/>
    <property type="match status" value="1"/>
</dbReference>
<accession>A0A0B7K1X2</accession>
<proteinExistence type="predicted"/>
<dbReference type="Gene3D" id="3.30.10.10">
    <property type="entry name" value="Trypsin Inhibitor V, subunit A"/>
    <property type="match status" value="1"/>
</dbReference>
<name>A0A0B7K1X2_BIOOC</name>
<dbReference type="EMBL" id="CDPU01000023">
    <property type="protein sequence ID" value="CEO51378.1"/>
    <property type="molecule type" value="Genomic_DNA"/>
</dbReference>
<evidence type="ECO:0000313" key="1">
    <source>
        <dbReference type="EMBL" id="CEO51378.1"/>
    </source>
</evidence>
<protein>
    <recommendedName>
        <fullName evidence="2">Proteinase inhibitor I78</fullName>
    </recommendedName>
</protein>
<sequence length="78" mass="9022">MPLVDSQATGDKNVEWQNKLVGKTLHEEETTETTFSKKELPEKHRIVKPGQMMTRDFRVDRLNVHVNDDNIVTKVNFG</sequence>
<reference evidence="1" key="1">
    <citation type="submission" date="2015-01" db="EMBL/GenBank/DDBJ databases">
        <authorList>
            <person name="Durling Mikael"/>
        </authorList>
    </citation>
    <scope>NUCLEOTIDE SEQUENCE</scope>
</reference>
<organism evidence="1">
    <name type="scientific">Bionectria ochroleuca</name>
    <name type="common">Gliocladium roseum</name>
    <dbReference type="NCBI Taxonomy" id="29856"/>
    <lineage>
        <taxon>Eukaryota</taxon>
        <taxon>Fungi</taxon>
        <taxon>Dikarya</taxon>
        <taxon>Ascomycota</taxon>
        <taxon>Pezizomycotina</taxon>
        <taxon>Sordariomycetes</taxon>
        <taxon>Hypocreomycetidae</taxon>
        <taxon>Hypocreales</taxon>
        <taxon>Bionectriaceae</taxon>
        <taxon>Clonostachys</taxon>
    </lineage>
</organism>
<dbReference type="AlphaFoldDB" id="A0A0B7K1X2"/>
<dbReference type="InterPro" id="IPR021719">
    <property type="entry name" value="Prot_inh_I78"/>
</dbReference>
<dbReference type="PANTHER" id="PTHR39600">
    <property type="entry name" value="PEPTIDASE INHIBITOR I78 FAMILY PROTEIN"/>
    <property type="match status" value="1"/>
</dbReference>